<dbReference type="Proteomes" id="UP000008630">
    <property type="component" value="Chromosome"/>
</dbReference>
<evidence type="ECO:0000256" key="1">
    <source>
        <dbReference type="SAM" id="SignalP"/>
    </source>
</evidence>
<protein>
    <recommendedName>
        <fullName evidence="4">DUF4858 domain-containing protein</fullName>
    </recommendedName>
</protein>
<dbReference type="InterPro" id="IPR032338">
    <property type="entry name" value="DUF4858"/>
</dbReference>
<dbReference type="STRING" id="693979.Bache_1990"/>
<reference key="1">
    <citation type="submission" date="2010-11" db="EMBL/GenBank/DDBJ databases">
        <title>The complete genome of Bacteroides helcogenes P 36-108.</title>
        <authorList>
            <consortium name="US DOE Joint Genome Institute (JGI-PGF)"/>
            <person name="Lucas S."/>
            <person name="Copeland A."/>
            <person name="Lapidus A."/>
            <person name="Bruce D."/>
            <person name="Goodwin L."/>
            <person name="Pitluck S."/>
            <person name="Kyrpides N."/>
            <person name="Mavromatis K."/>
            <person name="Ivanova N."/>
            <person name="Zeytun A."/>
            <person name="Brettin T."/>
            <person name="Detter J.C."/>
            <person name="Tapia R."/>
            <person name="Han C."/>
            <person name="Land M."/>
            <person name="Hauser L."/>
            <person name="Markowitz V."/>
            <person name="Cheng J.-F."/>
            <person name="Hugenholtz P."/>
            <person name="Woyke T."/>
            <person name="Wu D."/>
            <person name="Gronow S."/>
            <person name="Wellnitz S."/>
            <person name="Brambilla E."/>
            <person name="Klenk H.-P."/>
            <person name="Eisen J.A."/>
        </authorList>
    </citation>
    <scope>NUCLEOTIDE SEQUENCE</scope>
    <source>
        <strain>P 36-108</strain>
    </source>
</reference>
<reference evidence="2 3" key="2">
    <citation type="journal article" date="2011" name="Stand. Genomic Sci.">
        <title>Complete genome sequence of Bacteroides helcogenes type strain (P 36-108).</title>
        <authorList>
            <person name="Pati A."/>
            <person name="Gronow S."/>
            <person name="Zeytun A."/>
            <person name="Lapidus A."/>
            <person name="Nolan M."/>
            <person name="Hammon N."/>
            <person name="Deshpande S."/>
            <person name="Cheng J.F."/>
            <person name="Tapia R."/>
            <person name="Han C."/>
            <person name="Goodwin L."/>
            <person name="Pitluck S."/>
            <person name="Liolios K."/>
            <person name="Pagani I."/>
            <person name="Ivanova N."/>
            <person name="Mavromatis K."/>
            <person name="Chen A."/>
            <person name="Palaniappan K."/>
            <person name="Land M."/>
            <person name="Hauser L."/>
            <person name="Chang Y.J."/>
            <person name="Jeffries C.D."/>
            <person name="Detter J.C."/>
            <person name="Brambilla E."/>
            <person name="Rohde M."/>
            <person name="Goker M."/>
            <person name="Woyke T."/>
            <person name="Bristow J."/>
            <person name="Eisen J.A."/>
            <person name="Markowitz V."/>
            <person name="Hugenholtz P."/>
            <person name="Kyrpides N.C."/>
            <person name="Klenk H.P."/>
            <person name="Lucas S."/>
        </authorList>
    </citation>
    <scope>NUCLEOTIDE SEQUENCE [LARGE SCALE GENOMIC DNA]</scope>
    <source>
        <strain evidence="3">ATCC 35417 / DSM 20613 / JCM 6297 / CCUG 15421 / P 36-108</strain>
    </source>
</reference>
<feature type="chain" id="PRO_5003211438" description="DUF4858 domain-containing protein" evidence="1">
    <location>
        <begin position="21"/>
        <end position="233"/>
    </location>
</feature>
<proteinExistence type="predicted"/>
<feature type="signal peptide" evidence="1">
    <location>
        <begin position="1"/>
        <end position="20"/>
    </location>
</feature>
<dbReference type="Pfam" id="PF16150">
    <property type="entry name" value="DUF4858"/>
    <property type="match status" value="1"/>
</dbReference>
<evidence type="ECO:0000313" key="3">
    <source>
        <dbReference type="Proteomes" id="UP000008630"/>
    </source>
</evidence>
<sequence length="233" mass="26202">MRISISILGLLFAVAFPLCAQNWTSQDSLKLQQLLKGDGEVKLNRNALKELEKSIRGVPEMSVDKPWMDFDTTLPASLPGEPKKLIRLSLRPYTANTKYNWDPVYQKKIKIDENTWRGDEFYKLKTLTIPTNWAKKPSDAGSRETLEQIEATGLRYRVTERANNMAVGGWQGADGVGAGGGVGIGGLDLMVPFTREFWNFKGRKRRARTLEVLKLYGDSTTVLIKQPVKLISE</sequence>
<keyword evidence="1" id="KW-0732">Signal</keyword>
<evidence type="ECO:0008006" key="4">
    <source>
        <dbReference type="Google" id="ProtNLM"/>
    </source>
</evidence>
<dbReference type="PATRIC" id="fig|693979.3.peg.2097"/>
<evidence type="ECO:0000313" key="2">
    <source>
        <dbReference type="EMBL" id="ADV43967.1"/>
    </source>
</evidence>
<name>E6SQA8_BACT6</name>
<keyword evidence="3" id="KW-1185">Reference proteome</keyword>
<organism evidence="2 3">
    <name type="scientific">Bacteroides helcogenes (strain ATCC 35417 / DSM 20613 / JCM 6297 / CCUG 15421 / P 36-108)</name>
    <dbReference type="NCBI Taxonomy" id="693979"/>
    <lineage>
        <taxon>Bacteria</taxon>
        <taxon>Pseudomonadati</taxon>
        <taxon>Bacteroidota</taxon>
        <taxon>Bacteroidia</taxon>
        <taxon>Bacteroidales</taxon>
        <taxon>Bacteroidaceae</taxon>
        <taxon>Bacteroides</taxon>
    </lineage>
</organism>
<dbReference type="HOGENOM" id="CLU_1275593_0_0_10"/>
<dbReference type="KEGG" id="bhl:Bache_1990"/>
<dbReference type="eggNOG" id="ENOG5033R39">
    <property type="taxonomic scope" value="Bacteria"/>
</dbReference>
<dbReference type="OrthoDB" id="1049534at2"/>
<dbReference type="AlphaFoldDB" id="E6SQA8"/>
<dbReference type="EMBL" id="CP002352">
    <property type="protein sequence ID" value="ADV43967.1"/>
    <property type="molecule type" value="Genomic_DNA"/>
</dbReference>
<gene>
    <name evidence="2" type="ordered locus">Bache_1990</name>
</gene>
<accession>E6SQA8</accession>
<dbReference type="RefSeq" id="WP_013547560.1">
    <property type="nucleotide sequence ID" value="NC_014933.1"/>
</dbReference>